<name>A0ABP9TTW4_9RICK</name>
<accession>A0ABP9TTW4</accession>
<dbReference type="EMBL" id="BAABMM010000034">
    <property type="protein sequence ID" value="GAA5252691.1"/>
    <property type="molecule type" value="Genomic_DNA"/>
</dbReference>
<organism evidence="1 2">
    <name type="scientific">Candidatus Rickettsia kedanie</name>
    <dbReference type="NCBI Taxonomy" id="3115352"/>
    <lineage>
        <taxon>Bacteria</taxon>
        <taxon>Pseudomonadati</taxon>
        <taxon>Pseudomonadota</taxon>
        <taxon>Alphaproteobacteria</taxon>
        <taxon>Rickettsiales</taxon>
        <taxon>Rickettsiaceae</taxon>
        <taxon>Rickettsieae</taxon>
        <taxon>Rickettsia</taxon>
        <taxon>spotted fever group</taxon>
    </lineage>
</organism>
<dbReference type="RefSeq" id="WP_412708306.1">
    <property type="nucleotide sequence ID" value="NZ_BAABMM010000034.1"/>
</dbReference>
<evidence type="ECO:0000313" key="1">
    <source>
        <dbReference type="EMBL" id="GAA5252691.1"/>
    </source>
</evidence>
<comment type="caution">
    <text evidence="1">The sequence shown here is derived from an EMBL/GenBank/DDBJ whole genome shotgun (WGS) entry which is preliminary data.</text>
</comment>
<protein>
    <submittedName>
        <fullName evidence="1">Uncharacterized protein</fullName>
    </submittedName>
</protein>
<dbReference type="Proteomes" id="UP001628124">
    <property type="component" value="Unassembled WGS sequence"/>
</dbReference>
<proteinExistence type="predicted"/>
<reference evidence="1 2" key="1">
    <citation type="journal article" date="2024" name="Microbiol. Immunol.">
        <title>Discovery of a novel spotted fever group Rickettsia, 'Candidatus Rickettsia kedanie,' in unfed larval chigger mites, Leptotrombidium scutellare.</title>
        <authorList>
            <person name="Ogawa M."/>
            <person name="Matsutani M."/>
            <person name="Katayama T."/>
            <person name="Takada N."/>
            <person name="Noda S."/>
            <person name="Takahashi M."/>
            <person name="Kageyama D."/>
            <person name="Hanaoka N."/>
            <person name="Ebihara H."/>
        </authorList>
    </citation>
    <scope>NUCLEOTIDE SEQUENCE [LARGE SCALE GENOMIC DNA]</scope>
    <source>
        <strain evidence="1 2">KNCP2-13</strain>
    </source>
</reference>
<gene>
    <name evidence="1" type="ORF">KNCP2_09790</name>
</gene>
<keyword evidence="2" id="KW-1185">Reference proteome</keyword>
<sequence>MPLNILLKKKSIDNEVLKDITLKFNQTISPTSSKKRLKLSSSKKKDIYDENGDYSNQTVETTTIDDSMKEYFKLMGEHTNTIYD</sequence>
<evidence type="ECO:0000313" key="2">
    <source>
        <dbReference type="Proteomes" id="UP001628124"/>
    </source>
</evidence>